<evidence type="ECO:0000256" key="1">
    <source>
        <dbReference type="PROSITE-ProRule" id="PRU00047"/>
    </source>
</evidence>
<sequence length="790" mass="87532">MEYYEEWEEVVRGIIDFGREIRRSDETTVPRDESRPYRGTNTDRVWLACGSSNQAWSQSLANLEPKSALATCRHLSSRVTVTSSVPSMSSGRSSGASNSISPLPGQDEPNLENFFPPNSVEDGSCSVAFNNQIEDEVYESSDTDTSIESDPSECSEEVEGVIVNQDSQSVEIECDEACHVQWIINEEGQLYAVPLGEYNEDQVEDSLNNMLSQFYVETSNRDEDLGIPEMETIGEYGLGLSASMTALFEVPMIEEDGALGAENVHEAEMGINEAMGIDEAAENKAIMLEIELEHAIDQLIAECAQDVPAELAPMEEGNGGDDGNDSSSDSFESLTPEPADPNPSLSPCTMQPENILWELSLPHDEVIPEVMVNVMENQVVVQQDPQEVMIDEGKLKDQVADDMEVDGKSKGKRVAELEGEQGRVKDRRIITAEPHPLGIGCGVMSKVKPRIRATARKSVGGRRTSLVKASPPCRVCSRTDHHSDACPVAQPVQPYMVEYVKCYCCGGVGHVSMYCPYTASNVGEGSSRGTGPSATVATEEKCLNEGMPSFLFMVRAVADWLYIRIRAFSHVKPVTSPNKLGSQIACLAALVHAMNSTSHEDSATVSCFRENQEMGLELLNKWRERSQRGKRSIRLVLADQRGDMIEAKIKWDLISHYDYKFKDGDWIALHHFRLKSVNGDRRTTSHPYRIIFDLGTILNPLPAKDALASSFFDVSFREVVCDRLNSSELISLIGFVVNPGEIHYSAPRTQTSDYAVVIFSIMDLDNYVLECTAIGDLAEQFHEEWRRVRI</sequence>
<keyword evidence="5" id="KW-1185">Reference proteome</keyword>
<dbReference type="InterPro" id="IPR003871">
    <property type="entry name" value="RFA1B/D_OB_1st"/>
</dbReference>
<organism evidence="4 5">
    <name type="scientific">Arabidopsis thaliana x Arabidopsis arenosa</name>
    <dbReference type="NCBI Taxonomy" id="1240361"/>
    <lineage>
        <taxon>Eukaryota</taxon>
        <taxon>Viridiplantae</taxon>
        <taxon>Streptophyta</taxon>
        <taxon>Embryophyta</taxon>
        <taxon>Tracheophyta</taxon>
        <taxon>Spermatophyta</taxon>
        <taxon>Magnoliopsida</taxon>
        <taxon>eudicotyledons</taxon>
        <taxon>Gunneridae</taxon>
        <taxon>Pentapetalae</taxon>
        <taxon>rosids</taxon>
        <taxon>malvids</taxon>
        <taxon>Brassicales</taxon>
        <taxon>Brassicaceae</taxon>
        <taxon>Camelineae</taxon>
        <taxon>Arabidopsis</taxon>
    </lineage>
</organism>
<dbReference type="GO" id="GO:0008270">
    <property type="term" value="F:zinc ion binding"/>
    <property type="evidence" value="ECO:0007669"/>
    <property type="project" value="UniProtKB-KW"/>
</dbReference>
<gene>
    <name evidence="4" type="ORF">ISN45_Aa06g028570</name>
</gene>
<feature type="region of interest" description="Disordered" evidence="2">
    <location>
        <begin position="137"/>
        <end position="156"/>
    </location>
</feature>
<accession>A0A8T1Z1W0</accession>
<feature type="compositionally biased region" description="Low complexity" evidence="2">
    <location>
        <begin position="83"/>
        <end position="102"/>
    </location>
</feature>
<protein>
    <recommendedName>
        <fullName evidence="3">CCHC-type domain-containing protein</fullName>
    </recommendedName>
</protein>
<dbReference type="InterPro" id="IPR001878">
    <property type="entry name" value="Znf_CCHC"/>
</dbReference>
<keyword evidence="1" id="KW-0479">Metal-binding</keyword>
<evidence type="ECO:0000259" key="3">
    <source>
        <dbReference type="PROSITE" id="PS50158"/>
    </source>
</evidence>
<dbReference type="CDD" id="cd04481">
    <property type="entry name" value="RPA1_DBD_B_like"/>
    <property type="match status" value="1"/>
</dbReference>
<keyword evidence="1" id="KW-0863">Zinc-finger</keyword>
<reference evidence="4 5" key="1">
    <citation type="submission" date="2020-12" db="EMBL/GenBank/DDBJ databases">
        <title>Concerted genomic and epigenomic changes stabilize Arabidopsis allopolyploids.</title>
        <authorList>
            <person name="Chen Z."/>
        </authorList>
    </citation>
    <scope>NUCLEOTIDE SEQUENCE [LARGE SCALE GENOMIC DNA]</scope>
    <source>
        <strain evidence="4">Allo738</strain>
        <tissue evidence="4">Leaf</tissue>
    </source>
</reference>
<feature type="region of interest" description="Disordered" evidence="2">
    <location>
        <begin position="312"/>
        <end position="350"/>
    </location>
</feature>
<feature type="region of interest" description="Disordered" evidence="2">
    <location>
        <begin position="83"/>
        <end position="117"/>
    </location>
</feature>
<feature type="domain" description="CCHC-type" evidence="3">
    <location>
        <begin position="501"/>
        <end position="516"/>
    </location>
</feature>
<proteinExistence type="predicted"/>
<comment type="caution">
    <text evidence="4">The sequence shown here is derived from an EMBL/GenBank/DDBJ whole genome shotgun (WGS) entry which is preliminary data.</text>
</comment>
<keyword evidence="1" id="KW-0862">Zinc</keyword>
<evidence type="ECO:0000313" key="5">
    <source>
        <dbReference type="Proteomes" id="UP000694240"/>
    </source>
</evidence>
<dbReference type="Pfam" id="PF02721">
    <property type="entry name" value="DUF223"/>
    <property type="match status" value="1"/>
</dbReference>
<dbReference type="Proteomes" id="UP000694240">
    <property type="component" value="Chromosome 11"/>
</dbReference>
<dbReference type="CDD" id="cd04480">
    <property type="entry name" value="RPA1_DBD_A_like"/>
    <property type="match status" value="1"/>
</dbReference>
<dbReference type="AlphaFoldDB" id="A0A8T1Z1W0"/>
<dbReference type="GO" id="GO:0003676">
    <property type="term" value="F:nucleic acid binding"/>
    <property type="evidence" value="ECO:0007669"/>
    <property type="project" value="InterPro"/>
</dbReference>
<name>A0A8T1Z1W0_9BRAS</name>
<dbReference type="EMBL" id="JAEFBK010000011">
    <property type="protein sequence ID" value="KAG7552248.1"/>
    <property type="molecule type" value="Genomic_DNA"/>
</dbReference>
<evidence type="ECO:0000313" key="4">
    <source>
        <dbReference type="EMBL" id="KAG7552248.1"/>
    </source>
</evidence>
<evidence type="ECO:0000256" key="2">
    <source>
        <dbReference type="SAM" id="MobiDB-lite"/>
    </source>
</evidence>
<dbReference type="PROSITE" id="PS50158">
    <property type="entry name" value="ZF_CCHC"/>
    <property type="match status" value="1"/>
</dbReference>